<dbReference type="InterPro" id="IPR000014">
    <property type="entry name" value="PAS"/>
</dbReference>
<reference evidence="14" key="1">
    <citation type="submission" date="2023-07" db="EMBL/GenBank/DDBJ databases">
        <authorList>
            <person name="Kim M."/>
        </authorList>
    </citation>
    <scope>NUCLEOTIDE SEQUENCE</scope>
    <source>
        <strain evidence="14">BIUV-7</strain>
    </source>
</reference>
<dbReference type="EMBL" id="JAUOTP010000003">
    <property type="protein sequence ID" value="MDO6414115.1"/>
    <property type="molecule type" value="Genomic_DNA"/>
</dbReference>
<keyword evidence="3 9" id="KW-0597">Phosphoprotein</keyword>
<feature type="modified residue" description="4-aspartylphosphate" evidence="9">
    <location>
        <position position="596"/>
    </location>
</feature>
<keyword evidence="8" id="KW-0902">Two-component regulatory system</keyword>
<evidence type="ECO:0000259" key="10">
    <source>
        <dbReference type="PROSITE" id="PS50109"/>
    </source>
</evidence>
<evidence type="ECO:0000259" key="11">
    <source>
        <dbReference type="PROSITE" id="PS50110"/>
    </source>
</evidence>
<comment type="caution">
    <text evidence="14">The sequence shown here is derived from an EMBL/GenBank/DDBJ whole genome shotgun (WGS) entry which is preliminary data.</text>
</comment>
<evidence type="ECO:0000259" key="13">
    <source>
        <dbReference type="PROSITE" id="PS50113"/>
    </source>
</evidence>
<dbReference type="Gene3D" id="3.30.565.10">
    <property type="entry name" value="Histidine kinase-like ATPase, C-terminal domain"/>
    <property type="match status" value="1"/>
</dbReference>
<accession>A0ABT8Y718</accession>
<evidence type="ECO:0000256" key="8">
    <source>
        <dbReference type="ARBA" id="ARBA00023012"/>
    </source>
</evidence>
<dbReference type="SMART" id="SM00086">
    <property type="entry name" value="PAC"/>
    <property type="match status" value="2"/>
</dbReference>
<dbReference type="Pfam" id="PF00989">
    <property type="entry name" value="PAS"/>
    <property type="match status" value="1"/>
</dbReference>
<evidence type="ECO:0000313" key="14">
    <source>
        <dbReference type="EMBL" id="MDO6414115.1"/>
    </source>
</evidence>
<dbReference type="Pfam" id="PF00072">
    <property type="entry name" value="Response_reg"/>
    <property type="match status" value="1"/>
</dbReference>
<dbReference type="InterPro" id="IPR036890">
    <property type="entry name" value="HATPase_C_sf"/>
</dbReference>
<dbReference type="InterPro" id="IPR035965">
    <property type="entry name" value="PAS-like_dom_sf"/>
</dbReference>
<dbReference type="SMART" id="SM00448">
    <property type="entry name" value="REC"/>
    <property type="match status" value="1"/>
</dbReference>
<feature type="domain" description="PAS" evidence="12">
    <location>
        <begin position="3"/>
        <end position="61"/>
    </location>
</feature>
<evidence type="ECO:0000256" key="6">
    <source>
        <dbReference type="ARBA" id="ARBA00022777"/>
    </source>
</evidence>
<dbReference type="InterPro" id="IPR004358">
    <property type="entry name" value="Sig_transdc_His_kin-like_C"/>
</dbReference>
<dbReference type="SMART" id="SM00091">
    <property type="entry name" value="PAS"/>
    <property type="match status" value="2"/>
</dbReference>
<dbReference type="SMART" id="SM00388">
    <property type="entry name" value="HisKA"/>
    <property type="match status" value="1"/>
</dbReference>
<dbReference type="InterPro" id="IPR000700">
    <property type="entry name" value="PAS-assoc_C"/>
</dbReference>
<dbReference type="PANTHER" id="PTHR43065:SF49">
    <property type="entry name" value="HISTIDINE KINASE"/>
    <property type="match status" value="1"/>
</dbReference>
<dbReference type="Gene3D" id="3.40.50.2300">
    <property type="match status" value="1"/>
</dbReference>
<comment type="catalytic activity">
    <reaction evidence="1">
        <text>ATP + protein L-histidine = ADP + protein N-phospho-L-histidine.</text>
        <dbReference type="EC" id="2.7.13.3"/>
    </reaction>
</comment>
<keyword evidence="5" id="KW-0547">Nucleotide-binding</keyword>
<protein>
    <recommendedName>
        <fullName evidence="2">histidine kinase</fullName>
        <ecNumber evidence="2">2.7.13.3</ecNumber>
    </recommendedName>
</protein>
<dbReference type="CDD" id="cd00082">
    <property type="entry name" value="HisKA"/>
    <property type="match status" value="1"/>
</dbReference>
<keyword evidence="15" id="KW-1185">Reference proteome</keyword>
<dbReference type="Pfam" id="PF08447">
    <property type="entry name" value="PAS_3"/>
    <property type="match status" value="1"/>
</dbReference>
<organism evidence="14 15">
    <name type="scientific">Sphingomonas natans</name>
    <dbReference type="NCBI Taxonomy" id="3063330"/>
    <lineage>
        <taxon>Bacteria</taxon>
        <taxon>Pseudomonadati</taxon>
        <taxon>Pseudomonadota</taxon>
        <taxon>Alphaproteobacteria</taxon>
        <taxon>Sphingomonadales</taxon>
        <taxon>Sphingomonadaceae</taxon>
        <taxon>Sphingomonas</taxon>
    </lineage>
</organism>
<dbReference type="NCBIfam" id="TIGR00229">
    <property type="entry name" value="sensory_box"/>
    <property type="match status" value="2"/>
</dbReference>
<dbReference type="InterPro" id="IPR001610">
    <property type="entry name" value="PAC"/>
</dbReference>
<dbReference type="SUPFAM" id="SSF55785">
    <property type="entry name" value="PYP-like sensor domain (PAS domain)"/>
    <property type="match status" value="2"/>
</dbReference>
<keyword evidence="6" id="KW-0418">Kinase</keyword>
<dbReference type="InterPro" id="IPR013767">
    <property type="entry name" value="PAS_fold"/>
</dbReference>
<dbReference type="CDD" id="cd00130">
    <property type="entry name" value="PAS"/>
    <property type="match status" value="2"/>
</dbReference>
<feature type="domain" description="Histidine kinase" evidence="10">
    <location>
        <begin position="301"/>
        <end position="522"/>
    </location>
</feature>
<dbReference type="Proteomes" id="UP001169764">
    <property type="component" value="Unassembled WGS sequence"/>
</dbReference>
<evidence type="ECO:0000313" key="15">
    <source>
        <dbReference type="Proteomes" id="UP001169764"/>
    </source>
</evidence>
<feature type="domain" description="PAS" evidence="12">
    <location>
        <begin position="124"/>
        <end position="195"/>
    </location>
</feature>
<dbReference type="PROSITE" id="PS50110">
    <property type="entry name" value="RESPONSE_REGULATORY"/>
    <property type="match status" value="1"/>
</dbReference>
<dbReference type="InterPro" id="IPR003661">
    <property type="entry name" value="HisK_dim/P_dom"/>
</dbReference>
<dbReference type="SUPFAM" id="SSF52172">
    <property type="entry name" value="CheY-like"/>
    <property type="match status" value="1"/>
</dbReference>
<dbReference type="Gene3D" id="3.30.450.20">
    <property type="entry name" value="PAS domain"/>
    <property type="match status" value="2"/>
</dbReference>
<dbReference type="PANTHER" id="PTHR43065">
    <property type="entry name" value="SENSOR HISTIDINE KINASE"/>
    <property type="match status" value="1"/>
</dbReference>
<dbReference type="InterPro" id="IPR036097">
    <property type="entry name" value="HisK_dim/P_sf"/>
</dbReference>
<keyword evidence="7" id="KW-0067">ATP-binding</keyword>
<evidence type="ECO:0000256" key="9">
    <source>
        <dbReference type="PROSITE-ProRule" id="PRU00169"/>
    </source>
</evidence>
<dbReference type="InterPro" id="IPR013655">
    <property type="entry name" value="PAS_fold_3"/>
</dbReference>
<dbReference type="RefSeq" id="WP_303541939.1">
    <property type="nucleotide sequence ID" value="NZ_JAUOTP010000003.1"/>
</dbReference>
<dbReference type="EC" id="2.7.13.3" evidence="2"/>
<dbReference type="PRINTS" id="PR00344">
    <property type="entry name" value="BCTRLSENSOR"/>
</dbReference>
<dbReference type="PROSITE" id="PS50113">
    <property type="entry name" value="PAC"/>
    <property type="match status" value="1"/>
</dbReference>
<name>A0ABT8Y718_9SPHN</name>
<evidence type="ECO:0000256" key="2">
    <source>
        <dbReference type="ARBA" id="ARBA00012438"/>
    </source>
</evidence>
<proteinExistence type="predicted"/>
<keyword evidence="4" id="KW-0808">Transferase</keyword>
<dbReference type="SUPFAM" id="SSF55874">
    <property type="entry name" value="ATPase domain of HSP90 chaperone/DNA topoisomerase II/histidine kinase"/>
    <property type="match status" value="1"/>
</dbReference>
<sequence>MQSDQLESRILASATDFAIISQDRDGFITSWSPGAENLLGWQRHEMIGANADQIFTPEDREVGVPASEMARARLDGRALNERWHVRKDGTRFWGSGLMMRLLGTDGQFDGFAKIMRDRTQERATEQRYNALTAAIPGFLFIADGDGHLTETNELFRTFTGRSDMELNGDHWLEAVHEDDRQVTSDRWRQSILDGSPYSVRLRFRAKDGLYRSFMCRALPDRDDDGHITRWMGTCLDVDNEARARTALERLTVALEHRVTQGTEDLASAIESLQAEMDDRMKAEEALRHAQKMEAVGLLTGGVAHDFNNLLTVIRGSAELLRKPNLAEDRRARYLDAISDTADRAAALTAQLLAFARRQPLKPVVFDAVAAVRAMEPLLMATLGSRVSYDFDVEQPPCLLLADPSQFDTAILNLVVNARDAMGGSGRLSIAIGKTDVIPTIRAHGPRTGEFVAVAICDSGPGIPDGSLAQIFEPFYTTKGVGQGTGLGLSQVHGFCKQSGGDIGVANRSEGGAIFTLYLPTTGKQVESVTAAEIQPAAAPGEGHGLILIVEDNEMVGRFATDLVEDLGYSALLAPNARAALEILGDRAGSIDAIFSDIVMPGMTGIELAQRVRAEYPAMPIVLTSGYSHILAQEGSHGFELLQKPYSAEGLERVLSRLLTLRTDG</sequence>
<dbReference type="SUPFAM" id="SSF47384">
    <property type="entry name" value="Homodimeric domain of signal transducing histidine kinase"/>
    <property type="match status" value="1"/>
</dbReference>
<dbReference type="InterPro" id="IPR005467">
    <property type="entry name" value="His_kinase_dom"/>
</dbReference>
<dbReference type="InterPro" id="IPR003594">
    <property type="entry name" value="HATPase_dom"/>
</dbReference>
<evidence type="ECO:0000256" key="1">
    <source>
        <dbReference type="ARBA" id="ARBA00000085"/>
    </source>
</evidence>
<evidence type="ECO:0000256" key="4">
    <source>
        <dbReference type="ARBA" id="ARBA00022679"/>
    </source>
</evidence>
<feature type="domain" description="Response regulatory" evidence="11">
    <location>
        <begin position="545"/>
        <end position="658"/>
    </location>
</feature>
<dbReference type="PROSITE" id="PS50112">
    <property type="entry name" value="PAS"/>
    <property type="match status" value="2"/>
</dbReference>
<evidence type="ECO:0000256" key="5">
    <source>
        <dbReference type="ARBA" id="ARBA00022741"/>
    </source>
</evidence>
<evidence type="ECO:0000256" key="3">
    <source>
        <dbReference type="ARBA" id="ARBA00022553"/>
    </source>
</evidence>
<dbReference type="SMART" id="SM00387">
    <property type="entry name" value="HATPase_c"/>
    <property type="match status" value="1"/>
</dbReference>
<feature type="domain" description="PAC" evidence="13">
    <location>
        <begin position="197"/>
        <end position="249"/>
    </location>
</feature>
<dbReference type="Gene3D" id="1.10.287.130">
    <property type="match status" value="1"/>
</dbReference>
<evidence type="ECO:0000256" key="7">
    <source>
        <dbReference type="ARBA" id="ARBA00022840"/>
    </source>
</evidence>
<dbReference type="Pfam" id="PF02518">
    <property type="entry name" value="HATPase_c"/>
    <property type="match status" value="1"/>
</dbReference>
<dbReference type="PROSITE" id="PS50109">
    <property type="entry name" value="HIS_KIN"/>
    <property type="match status" value="1"/>
</dbReference>
<evidence type="ECO:0000259" key="12">
    <source>
        <dbReference type="PROSITE" id="PS50112"/>
    </source>
</evidence>
<dbReference type="Pfam" id="PF00512">
    <property type="entry name" value="HisKA"/>
    <property type="match status" value="1"/>
</dbReference>
<dbReference type="InterPro" id="IPR011006">
    <property type="entry name" value="CheY-like_superfamily"/>
</dbReference>
<gene>
    <name evidence="14" type="ORF">Q4F19_06960</name>
</gene>
<dbReference type="InterPro" id="IPR001789">
    <property type="entry name" value="Sig_transdc_resp-reg_receiver"/>
</dbReference>